<keyword evidence="3" id="KW-0309">Germination</keyword>
<dbReference type="InterPro" id="IPR038501">
    <property type="entry name" value="Spore_GerAC_C_sf"/>
</dbReference>
<dbReference type="PROSITE" id="PS51257">
    <property type="entry name" value="PROKAR_LIPOPROTEIN"/>
    <property type="match status" value="1"/>
</dbReference>
<comment type="subcellular location">
    <subcellularLocation>
        <location evidence="1">Membrane</location>
        <topology evidence="1">Lipid-anchor</topology>
    </subcellularLocation>
</comment>
<evidence type="ECO:0000256" key="6">
    <source>
        <dbReference type="ARBA" id="ARBA00023139"/>
    </source>
</evidence>
<comment type="similarity">
    <text evidence="2">Belongs to the GerABKC lipoprotein family.</text>
</comment>
<keyword evidence="4" id="KW-0732">Signal</keyword>
<dbReference type="PANTHER" id="PTHR35789:SF1">
    <property type="entry name" value="SPORE GERMINATION PROTEIN B3"/>
    <property type="match status" value="1"/>
</dbReference>
<evidence type="ECO:0000256" key="5">
    <source>
        <dbReference type="ARBA" id="ARBA00023136"/>
    </source>
</evidence>
<comment type="caution">
    <text evidence="10">The sequence shown here is derived from an EMBL/GenBank/DDBJ whole genome shotgun (WGS) entry which is preliminary data.</text>
</comment>
<dbReference type="Pfam" id="PF25198">
    <property type="entry name" value="Spore_GerAC_N"/>
    <property type="match status" value="1"/>
</dbReference>
<evidence type="ECO:0000313" key="11">
    <source>
        <dbReference type="Proteomes" id="UP001596044"/>
    </source>
</evidence>
<dbReference type="InterPro" id="IPR057336">
    <property type="entry name" value="GerAC_N"/>
</dbReference>
<keyword evidence="6" id="KW-0564">Palmitate</keyword>
<evidence type="ECO:0000259" key="9">
    <source>
        <dbReference type="Pfam" id="PF25198"/>
    </source>
</evidence>
<keyword evidence="7" id="KW-0449">Lipoprotein</keyword>
<dbReference type="InterPro" id="IPR046953">
    <property type="entry name" value="Spore_GerAC-like_C"/>
</dbReference>
<dbReference type="RefSeq" id="WP_270881158.1">
    <property type="nucleotide sequence ID" value="NZ_JAQFVF010000045.1"/>
</dbReference>
<sequence length="371" mass="41960">MYKAILYCAVLIIPLSIVGCGDQRILEKLGFTQTTSYDLLPSENNGQEDKLMISVSIPKADPEGQTKRETLTAVSTTSKAAKIMLSRKTELSLVSGQLRNTLFGLSLAKKGLWEHIDTLVRDPAISQRVKVTLVNGNAHDLLMKDYLPHPRTGKYIDRLLEKEGKAQTVPHITLFEFTRDLFDDGIDPVAPMIRAVNDDVVIDGIALFNEDRYITKIGPDKSLIFSILRGNFKEGELSIDLESKGEHVMLSSLISKRKIKVHSSGYNQFSIDINISLKGSILEYIGDLHLSDEKDRQKLENSISDYIQFETKEMVTKMQKNKVDSLGLGKRIRNSLSYSEWTNLVWKDIYPNIEVRCNVQTKIKDYGKFEK</sequence>
<evidence type="ECO:0000256" key="3">
    <source>
        <dbReference type="ARBA" id="ARBA00022544"/>
    </source>
</evidence>
<evidence type="ECO:0000313" key="10">
    <source>
        <dbReference type="EMBL" id="MFC5451582.1"/>
    </source>
</evidence>
<organism evidence="10 11">
    <name type="scientific">Paenibacillus aestuarii</name>
    <dbReference type="NCBI Taxonomy" id="516965"/>
    <lineage>
        <taxon>Bacteria</taxon>
        <taxon>Bacillati</taxon>
        <taxon>Bacillota</taxon>
        <taxon>Bacilli</taxon>
        <taxon>Bacillales</taxon>
        <taxon>Paenibacillaceae</taxon>
        <taxon>Paenibacillus</taxon>
    </lineage>
</organism>
<dbReference type="EMBL" id="JBHSMJ010000039">
    <property type="protein sequence ID" value="MFC5451582.1"/>
    <property type="molecule type" value="Genomic_DNA"/>
</dbReference>
<dbReference type="NCBIfam" id="TIGR02887">
    <property type="entry name" value="spore_ger_x_C"/>
    <property type="match status" value="1"/>
</dbReference>
<dbReference type="Pfam" id="PF05504">
    <property type="entry name" value="Spore_GerAC"/>
    <property type="match status" value="1"/>
</dbReference>
<keyword evidence="11" id="KW-1185">Reference proteome</keyword>
<keyword evidence="5" id="KW-0472">Membrane</keyword>
<evidence type="ECO:0000256" key="1">
    <source>
        <dbReference type="ARBA" id="ARBA00004635"/>
    </source>
</evidence>
<dbReference type="Gene3D" id="3.30.300.210">
    <property type="entry name" value="Nutrient germinant receptor protein C, domain 3"/>
    <property type="match status" value="1"/>
</dbReference>
<dbReference type="InterPro" id="IPR008844">
    <property type="entry name" value="Spore_GerAC-like"/>
</dbReference>
<gene>
    <name evidence="10" type="ORF">ACFPOG_25600</name>
</gene>
<accession>A0ABW0KG79</accession>
<evidence type="ECO:0000256" key="7">
    <source>
        <dbReference type="ARBA" id="ARBA00023288"/>
    </source>
</evidence>
<dbReference type="Proteomes" id="UP001596044">
    <property type="component" value="Unassembled WGS sequence"/>
</dbReference>
<evidence type="ECO:0000259" key="8">
    <source>
        <dbReference type="Pfam" id="PF05504"/>
    </source>
</evidence>
<dbReference type="PANTHER" id="PTHR35789">
    <property type="entry name" value="SPORE GERMINATION PROTEIN B3"/>
    <property type="match status" value="1"/>
</dbReference>
<name>A0ABW0KG79_9BACL</name>
<protein>
    <submittedName>
        <fullName evidence="10">Ger(X)C family spore germination protein</fullName>
    </submittedName>
</protein>
<evidence type="ECO:0000256" key="4">
    <source>
        <dbReference type="ARBA" id="ARBA00022729"/>
    </source>
</evidence>
<feature type="domain" description="Spore germination protein N-terminal" evidence="9">
    <location>
        <begin position="22"/>
        <end position="194"/>
    </location>
</feature>
<evidence type="ECO:0000256" key="2">
    <source>
        <dbReference type="ARBA" id="ARBA00007886"/>
    </source>
</evidence>
<feature type="domain" description="Spore germination GerAC-like C-terminal" evidence="8">
    <location>
        <begin position="203"/>
        <end position="367"/>
    </location>
</feature>
<proteinExistence type="inferred from homology"/>
<reference evidence="11" key="1">
    <citation type="journal article" date="2019" name="Int. J. Syst. Evol. Microbiol.">
        <title>The Global Catalogue of Microorganisms (GCM) 10K type strain sequencing project: providing services to taxonomists for standard genome sequencing and annotation.</title>
        <authorList>
            <consortium name="The Broad Institute Genomics Platform"/>
            <consortium name="The Broad Institute Genome Sequencing Center for Infectious Disease"/>
            <person name="Wu L."/>
            <person name="Ma J."/>
        </authorList>
    </citation>
    <scope>NUCLEOTIDE SEQUENCE [LARGE SCALE GENOMIC DNA]</scope>
    <source>
        <strain evidence="11">KACC 11904</strain>
    </source>
</reference>